<proteinExistence type="predicted"/>
<protein>
    <recommendedName>
        <fullName evidence="2">DUF6593 domain-containing protein</fullName>
    </recommendedName>
</protein>
<accession>A0A8H5F8G6</accession>
<dbReference type="EMBL" id="JAACJJ010000014">
    <property type="protein sequence ID" value="KAF5327073.1"/>
    <property type="molecule type" value="Genomic_DNA"/>
</dbReference>
<gene>
    <name evidence="3" type="ORF">D9619_004669</name>
</gene>
<feature type="domain" description="DUF6593" evidence="2">
    <location>
        <begin position="112"/>
        <end position="254"/>
    </location>
</feature>
<sequence>MSFPNPEHHQYYSPQYPQFPQEQIQFPQHSPPFPEHSAPQFPQDSAPQFPQHIVPQFPQPTAPHYEQHAMPHQQAQYPDNASHYAPQNTSWYPVYNGANPFVKLSFSNRTMVNTSITVNGTPLYKISTVDTVGAITNIKDARTCALISTINRRTLHPDSVAFAQRYGGRVLKVKEWLVKSVEGTKWSIQTGGTTLTFLWDISNRLLVYQDSNTEPVAWFDPATPSQSFSFHIKNGMENIWDLAMTAVIYIVHKRLLTDKFFVVNDASGSHQAQWALFQLMAN</sequence>
<dbReference type="Pfam" id="PF20236">
    <property type="entry name" value="DUF6593"/>
    <property type="match status" value="1"/>
</dbReference>
<feature type="region of interest" description="Disordered" evidence="1">
    <location>
        <begin position="62"/>
        <end position="83"/>
    </location>
</feature>
<comment type="caution">
    <text evidence="3">The sequence shown here is derived from an EMBL/GenBank/DDBJ whole genome shotgun (WGS) entry which is preliminary data.</text>
</comment>
<evidence type="ECO:0000313" key="4">
    <source>
        <dbReference type="Proteomes" id="UP000567179"/>
    </source>
</evidence>
<evidence type="ECO:0000259" key="2">
    <source>
        <dbReference type="Pfam" id="PF20236"/>
    </source>
</evidence>
<dbReference type="Proteomes" id="UP000567179">
    <property type="component" value="Unassembled WGS sequence"/>
</dbReference>
<dbReference type="InterPro" id="IPR046528">
    <property type="entry name" value="DUF6593"/>
</dbReference>
<dbReference type="OrthoDB" id="3256331at2759"/>
<dbReference type="AlphaFoldDB" id="A0A8H5F8G6"/>
<feature type="region of interest" description="Disordered" evidence="1">
    <location>
        <begin position="1"/>
        <end position="44"/>
    </location>
</feature>
<reference evidence="3 4" key="1">
    <citation type="journal article" date="2020" name="ISME J.">
        <title>Uncovering the hidden diversity of litter-decomposition mechanisms in mushroom-forming fungi.</title>
        <authorList>
            <person name="Floudas D."/>
            <person name="Bentzer J."/>
            <person name="Ahren D."/>
            <person name="Johansson T."/>
            <person name="Persson P."/>
            <person name="Tunlid A."/>
        </authorList>
    </citation>
    <scope>NUCLEOTIDE SEQUENCE [LARGE SCALE GENOMIC DNA]</scope>
    <source>
        <strain evidence="3 4">CBS 101986</strain>
    </source>
</reference>
<evidence type="ECO:0000256" key="1">
    <source>
        <dbReference type="SAM" id="MobiDB-lite"/>
    </source>
</evidence>
<feature type="compositionally biased region" description="Polar residues" evidence="1">
    <location>
        <begin position="73"/>
        <end position="83"/>
    </location>
</feature>
<evidence type="ECO:0000313" key="3">
    <source>
        <dbReference type="EMBL" id="KAF5327073.1"/>
    </source>
</evidence>
<feature type="compositionally biased region" description="Low complexity" evidence="1">
    <location>
        <begin position="11"/>
        <end position="28"/>
    </location>
</feature>
<organism evidence="3 4">
    <name type="scientific">Psilocybe cf. subviscida</name>
    <dbReference type="NCBI Taxonomy" id="2480587"/>
    <lineage>
        <taxon>Eukaryota</taxon>
        <taxon>Fungi</taxon>
        <taxon>Dikarya</taxon>
        <taxon>Basidiomycota</taxon>
        <taxon>Agaricomycotina</taxon>
        <taxon>Agaricomycetes</taxon>
        <taxon>Agaricomycetidae</taxon>
        <taxon>Agaricales</taxon>
        <taxon>Agaricineae</taxon>
        <taxon>Strophariaceae</taxon>
        <taxon>Psilocybe</taxon>
    </lineage>
</organism>
<keyword evidence="4" id="KW-1185">Reference proteome</keyword>
<name>A0A8H5F8G6_9AGAR</name>
<feature type="compositionally biased region" description="Basic and acidic residues" evidence="1">
    <location>
        <begin position="1"/>
        <end position="10"/>
    </location>
</feature>